<dbReference type="RefSeq" id="WP_076176622.1">
    <property type="nucleotide sequence ID" value="NZ_MRTP01000020.1"/>
</dbReference>
<dbReference type="Proteomes" id="UP000187172">
    <property type="component" value="Unassembled WGS sequence"/>
</dbReference>
<accession>A0A1R1E514</accession>
<dbReference type="AlphaFoldDB" id="A0A1R1E514"/>
<gene>
    <name evidence="1" type="ORF">BK138_32935</name>
</gene>
<sequence>MQGIGVAVVTTLFGLLAAEAVINAGMAAAVVGIVTAGILTLYQTIRNVDGSVDFDMFEPNLVNNIICLIASN</sequence>
<comment type="caution">
    <text evidence="1">The sequence shown here is derived from an EMBL/GenBank/DDBJ whole genome shotgun (WGS) entry which is preliminary data.</text>
</comment>
<keyword evidence="2" id="KW-1185">Reference proteome</keyword>
<protein>
    <submittedName>
        <fullName evidence="1">Uncharacterized protein</fullName>
    </submittedName>
</protein>
<proteinExistence type="predicted"/>
<reference evidence="1 2" key="1">
    <citation type="submission" date="2016-11" db="EMBL/GenBank/DDBJ databases">
        <title>Paenibacillus species isolates.</title>
        <authorList>
            <person name="Beno S.M."/>
        </authorList>
    </citation>
    <scope>NUCLEOTIDE SEQUENCE [LARGE SCALE GENOMIC DNA]</scope>
    <source>
        <strain evidence="1 2">FSL R5-0378</strain>
    </source>
</reference>
<organism evidence="1 2">
    <name type="scientific">Paenibacillus rhizosphaerae</name>
    <dbReference type="NCBI Taxonomy" id="297318"/>
    <lineage>
        <taxon>Bacteria</taxon>
        <taxon>Bacillati</taxon>
        <taxon>Bacillota</taxon>
        <taxon>Bacilli</taxon>
        <taxon>Bacillales</taxon>
        <taxon>Paenibacillaceae</taxon>
        <taxon>Paenibacillus</taxon>
    </lineage>
</organism>
<name>A0A1R1E514_9BACL</name>
<evidence type="ECO:0000313" key="2">
    <source>
        <dbReference type="Proteomes" id="UP000187172"/>
    </source>
</evidence>
<dbReference type="STRING" id="297318.BK138_32935"/>
<evidence type="ECO:0000313" key="1">
    <source>
        <dbReference type="EMBL" id="OMF46900.1"/>
    </source>
</evidence>
<dbReference type="EMBL" id="MRTP01000020">
    <property type="protein sequence ID" value="OMF46900.1"/>
    <property type="molecule type" value="Genomic_DNA"/>
</dbReference>